<dbReference type="InterPro" id="IPR011008">
    <property type="entry name" value="Dimeric_a/b-barrel"/>
</dbReference>
<evidence type="ECO:0000313" key="4">
    <source>
        <dbReference type="EMBL" id="MRZ07592.1"/>
    </source>
</evidence>
<name>A0A173W1U0_PARDI</name>
<proteinExistence type="predicted"/>
<dbReference type="Proteomes" id="UP000095591">
    <property type="component" value="Unassembled WGS sequence"/>
</dbReference>
<accession>A0A173W1U0</accession>
<evidence type="ECO:0000313" key="2">
    <source>
        <dbReference type="EMBL" id="CUQ50712.1"/>
    </source>
</evidence>
<protein>
    <submittedName>
        <fullName evidence="3">L-rhamnose mutarotase</fullName>
        <ecNumber evidence="3">5.1.3.32</ecNumber>
    </submittedName>
    <submittedName>
        <fullName evidence="1">Uncharacterized conserved protein</fullName>
    </submittedName>
</protein>
<dbReference type="EMBL" id="WKMX01000015">
    <property type="protein sequence ID" value="MRZ07592.1"/>
    <property type="molecule type" value="Genomic_DNA"/>
</dbReference>
<evidence type="ECO:0000313" key="8">
    <source>
        <dbReference type="Proteomes" id="UP000471216"/>
    </source>
</evidence>
<dbReference type="GO" id="GO:0062192">
    <property type="term" value="F:L-rhamnose mutarotase activity"/>
    <property type="evidence" value="ECO:0007669"/>
    <property type="project" value="UniProtKB-EC"/>
</dbReference>
<organism evidence="1 6">
    <name type="scientific">Parabacteroides distasonis</name>
    <dbReference type="NCBI Taxonomy" id="823"/>
    <lineage>
        <taxon>Bacteria</taxon>
        <taxon>Pseudomonadati</taxon>
        <taxon>Bacteroidota</taxon>
        <taxon>Bacteroidia</taxon>
        <taxon>Bacteroidales</taxon>
        <taxon>Tannerellaceae</taxon>
        <taxon>Parabacteroides</taxon>
    </lineage>
</organism>
<dbReference type="Proteomes" id="UP000471216">
    <property type="component" value="Unassembled WGS sequence"/>
</dbReference>
<dbReference type="SUPFAM" id="SSF54909">
    <property type="entry name" value="Dimeric alpha+beta barrel"/>
    <property type="match status" value="1"/>
</dbReference>
<sequence length="116" mass="13676">MKRYCQTLDLKEDEQLIKEYCYWHSPEHIWPEIPEGIRAVGILNMEIYRLGTRLFMIVETPDDFDWDAAFARLATMDKQAEWEDFVAKYQKAAQGSSSSEKWQLMECMFKLPGASK</sequence>
<dbReference type="RefSeq" id="WP_044544598.1">
    <property type="nucleotide sequence ID" value="NZ_CDRH01000023.1"/>
</dbReference>
<dbReference type="EC" id="5.1.3.32" evidence="3"/>
<evidence type="ECO:0000313" key="7">
    <source>
        <dbReference type="Proteomes" id="UP000450599"/>
    </source>
</evidence>
<dbReference type="AlphaFoldDB" id="A0A173W1U0"/>
<dbReference type="EMBL" id="CYXP01000012">
    <property type="protein sequence ID" value="CUN32387.1"/>
    <property type="molecule type" value="Genomic_DNA"/>
</dbReference>
<evidence type="ECO:0000313" key="5">
    <source>
        <dbReference type="Proteomes" id="UP000095332"/>
    </source>
</evidence>
<dbReference type="Pfam" id="PF05336">
    <property type="entry name" value="rhaM"/>
    <property type="match status" value="1"/>
</dbReference>
<dbReference type="PANTHER" id="PTHR43239">
    <property type="entry name" value="UPF0734 PROTEIN DDB_G0273871/DDB_G0273177"/>
    <property type="match status" value="1"/>
</dbReference>
<dbReference type="Proteomes" id="UP000095332">
    <property type="component" value="Unassembled WGS sequence"/>
</dbReference>
<evidence type="ECO:0000313" key="6">
    <source>
        <dbReference type="Proteomes" id="UP000095591"/>
    </source>
</evidence>
<gene>
    <name evidence="1" type="ORF">ERS852429_04007</name>
    <name evidence="2" type="ORF">ERS852560_03560</name>
    <name evidence="4" type="ORF">GKD54_15535</name>
    <name evidence="3" type="ORF">GKD58_14640</name>
</gene>
<evidence type="ECO:0000313" key="3">
    <source>
        <dbReference type="EMBL" id="MRY85479.1"/>
    </source>
</evidence>
<dbReference type="PANTHER" id="PTHR43239:SF1">
    <property type="entry name" value="UPF0734 PROTEIN DDB_G0273871_DDB_G0273177"/>
    <property type="match status" value="1"/>
</dbReference>
<keyword evidence="3" id="KW-0413">Isomerase</keyword>
<dbReference type="EMBL" id="WKMW01000015">
    <property type="protein sequence ID" value="MRY85479.1"/>
    <property type="molecule type" value="Genomic_DNA"/>
</dbReference>
<dbReference type="Proteomes" id="UP000450599">
    <property type="component" value="Unassembled WGS sequence"/>
</dbReference>
<evidence type="ECO:0000313" key="1">
    <source>
        <dbReference type="EMBL" id="CUN32387.1"/>
    </source>
</evidence>
<dbReference type="InterPro" id="IPR008000">
    <property type="entry name" value="Rham/fucose_mutarotase"/>
</dbReference>
<reference evidence="5 6" key="1">
    <citation type="submission" date="2015-09" db="EMBL/GenBank/DDBJ databases">
        <authorList>
            <consortium name="Pathogen Informatics"/>
        </authorList>
    </citation>
    <scope>NUCLEOTIDE SEQUENCE [LARGE SCALE GENOMIC DNA]</scope>
    <source>
        <strain evidence="1 6">2789STDY5608872</strain>
        <strain evidence="2 5">2789STDY5834948</strain>
    </source>
</reference>
<dbReference type="Gene3D" id="3.30.70.100">
    <property type="match status" value="1"/>
</dbReference>
<dbReference type="EMBL" id="CZBM01000017">
    <property type="protein sequence ID" value="CUQ50712.1"/>
    <property type="molecule type" value="Genomic_DNA"/>
</dbReference>
<reference evidence="7 8" key="2">
    <citation type="journal article" date="2019" name="Nat. Med.">
        <title>A library of human gut bacterial isolates paired with longitudinal multiomics data enables mechanistic microbiome research.</title>
        <authorList>
            <person name="Poyet M."/>
            <person name="Groussin M."/>
            <person name="Gibbons S.M."/>
            <person name="Avila-Pacheco J."/>
            <person name="Jiang X."/>
            <person name="Kearney S.M."/>
            <person name="Perrotta A.R."/>
            <person name="Berdy B."/>
            <person name="Zhao S."/>
            <person name="Lieberman T.D."/>
            <person name="Swanson P.K."/>
            <person name="Smith M."/>
            <person name="Roesemann S."/>
            <person name="Alexander J.E."/>
            <person name="Rich S.A."/>
            <person name="Livny J."/>
            <person name="Vlamakis H."/>
            <person name="Clish C."/>
            <person name="Bullock K."/>
            <person name="Deik A."/>
            <person name="Scott J."/>
            <person name="Pierce K.A."/>
            <person name="Xavier R.J."/>
            <person name="Alm E.J."/>
        </authorList>
    </citation>
    <scope>NUCLEOTIDE SEQUENCE [LARGE SCALE GENOMIC DNA]</scope>
    <source>
        <strain evidence="4 8">BIOML-A10</strain>
        <strain evidence="3 7">BIOML-A11</strain>
    </source>
</reference>
<dbReference type="InterPro" id="IPR052996">
    <property type="entry name" value="Carb_Metab_Mutarotase"/>
</dbReference>